<dbReference type="OrthoDB" id="277767at2759"/>
<organism evidence="1 2">
    <name type="scientific">Trypanosoma rangeli SC58</name>
    <dbReference type="NCBI Taxonomy" id="429131"/>
    <lineage>
        <taxon>Eukaryota</taxon>
        <taxon>Discoba</taxon>
        <taxon>Euglenozoa</taxon>
        <taxon>Kinetoplastea</taxon>
        <taxon>Metakinetoplastina</taxon>
        <taxon>Trypanosomatida</taxon>
        <taxon>Trypanosomatidae</taxon>
        <taxon>Trypanosoma</taxon>
        <taxon>Herpetosoma</taxon>
    </lineage>
</organism>
<dbReference type="EMBL" id="AUPL01001235">
    <property type="protein sequence ID" value="ESL11024.1"/>
    <property type="molecule type" value="Genomic_DNA"/>
</dbReference>
<evidence type="ECO:0000313" key="1">
    <source>
        <dbReference type="EMBL" id="ESL11024.1"/>
    </source>
</evidence>
<accession>A0A061J817</accession>
<proteinExistence type="predicted"/>
<sequence length="332" mass="37074">MTLGRLYALGRGVLLPMGGFVTGWVAYRAVEEKGLIDESYLRQIRVGNLKLQLYLQQHVFPVAFTDKYGYSEDSLKTMIERLGREGGGNEGAERWTFEQILQECDLHGQIAWLEEHVSYDIPYFYIADIFNGWCILHRSLFTAETGDKRQGTILARWGDNNDAFASEVLCKGVVEKALNRVLPYDVAVRALCVLAVGHTSNAKLLSQIISPSVILERYEAYLNDLERRNMMSGDAVSSAEVAAATLELLRVLNLASVHRRWIPFWGRASTGPYPIASKLNEEMWCKCLGTLPAGTTKLCADATLIFADILSELFNCQGGTRQLNMDCGDKTS</sequence>
<dbReference type="AlphaFoldDB" id="A0A061J817"/>
<evidence type="ECO:0000313" key="2">
    <source>
        <dbReference type="Proteomes" id="UP000031737"/>
    </source>
</evidence>
<dbReference type="VEuPathDB" id="TriTrypDB:TRSC58_01235"/>
<gene>
    <name evidence="1" type="ORF">TRSC58_01235</name>
</gene>
<comment type="caution">
    <text evidence="1">The sequence shown here is derived from an EMBL/GenBank/DDBJ whole genome shotgun (WGS) entry which is preliminary data.</text>
</comment>
<reference evidence="1 2" key="1">
    <citation type="submission" date="2013-07" db="EMBL/GenBank/DDBJ databases">
        <authorList>
            <person name="Stoco P.H."/>
            <person name="Wagner G."/>
            <person name="Gerber A."/>
            <person name="Zaha A."/>
            <person name="Thompson C."/>
            <person name="Bartholomeu D.C."/>
            <person name="Luckemeyer D.D."/>
            <person name="Bahia D."/>
            <person name="Loreto E."/>
            <person name="Prestes E.B."/>
            <person name="Lima F.M."/>
            <person name="Rodrigues-Luiz G."/>
            <person name="Vallejo G.A."/>
            <person name="Filho J.F."/>
            <person name="Monteiro K.M."/>
            <person name="Tyler K.M."/>
            <person name="de Almeida L.G."/>
            <person name="Ortiz M.F."/>
            <person name="Siervo M.A."/>
            <person name="de Moraes M.H."/>
            <person name="Cunha O.L."/>
            <person name="Mendonca-Neto R."/>
            <person name="Silva R."/>
            <person name="Teixeira S.M."/>
            <person name="Murta S.M."/>
            <person name="Sincero T.C."/>
            <person name="Mendes T.A."/>
            <person name="Urmenyi T.P."/>
            <person name="Silva V.G."/>
            <person name="da Rocha W.D."/>
            <person name="Andersson B."/>
            <person name="Romanha A.J."/>
            <person name="Steindel M."/>
            <person name="de Vasconcelos A.T."/>
            <person name="Grisard E.C."/>
        </authorList>
    </citation>
    <scope>NUCLEOTIDE SEQUENCE [LARGE SCALE GENOMIC DNA]</scope>
    <source>
        <strain evidence="1 2">SC58</strain>
    </source>
</reference>
<protein>
    <submittedName>
        <fullName evidence="1">Uncharacterized protein</fullName>
    </submittedName>
</protein>
<dbReference type="Proteomes" id="UP000031737">
    <property type="component" value="Unassembled WGS sequence"/>
</dbReference>
<keyword evidence="2" id="KW-1185">Reference proteome</keyword>
<name>A0A061J817_TRYRA</name>